<evidence type="ECO:0000313" key="3">
    <source>
        <dbReference type="Proteomes" id="UP000243975"/>
    </source>
</evidence>
<organism evidence="2 3">
    <name type="scientific">Cynara cardunculus var. scolymus</name>
    <name type="common">Globe artichoke</name>
    <name type="synonym">Cynara scolymus</name>
    <dbReference type="NCBI Taxonomy" id="59895"/>
    <lineage>
        <taxon>Eukaryota</taxon>
        <taxon>Viridiplantae</taxon>
        <taxon>Streptophyta</taxon>
        <taxon>Embryophyta</taxon>
        <taxon>Tracheophyta</taxon>
        <taxon>Spermatophyta</taxon>
        <taxon>Magnoliopsida</taxon>
        <taxon>eudicotyledons</taxon>
        <taxon>Gunneridae</taxon>
        <taxon>Pentapetalae</taxon>
        <taxon>asterids</taxon>
        <taxon>campanulids</taxon>
        <taxon>Asterales</taxon>
        <taxon>Asteraceae</taxon>
        <taxon>Carduoideae</taxon>
        <taxon>Cardueae</taxon>
        <taxon>Carduinae</taxon>
        <taxon>Cynara</taxon>
    </lineage>
</organism>
<accession>A0A118K330</accession>
<dbReference type="AlphaFoldDB" id="A0A118K330"/>
<name>A0A118K330_CYNCS</name>
<evidence type="ECO:0000256" key="1">
    <source>
        <dbReference type="SAM" id="MobiDB-lite"/>
    </source>
</evidence>
<keyword evidence="3" id="KW-1185">Reference proteome</keyword>
<reference evidence="2 3" key="1">
    <citation type="journal article" date="2016" name="Sci. Rep.">
        <title>The genome sequence of the outbreeding globe artichoke constructed de novo incorporating a phase-aware low-pass sequencing strategy of F1 progeny.</title>
        <authorList>
            <person name="Scaglione D."/>
            <person name="Reyes-Chin-Wo S."/>
            <person name="Acquadro A."/>
            <person name="Froenicke L."/>
            <person name="Portis E."/>
            <person name="Beitel C."/>
            <person name="Tirone M."/>
            <person name="Mauro R."/>
            <person name="Lo Monaco A."/>
            <person name="Mauromicale G."/>
            <person name="Faccioli P."/>
            <person name="Cattivelli L."/>
            <person name="Rieseberg L."/>
            <person name="Michelmore R."/>
            <person name="Lanteri S."/>
        </authorList>
    </citation>
    <scope>NUCLEOTIDE SEQUENCE [LARGE SCALE GENOMIC DNA]</scope>
    <source>
        <strain evidence="2">2C</strain>
    </source>
</reference>
<dbReference type="Gramene" id="KVI05295">
    <property type="protein sequence ID" value="KVI05295"/>
    <property type="gene ID" value="Ccrd_016386"/>
</dbReference>
<protein>
    <submittedName>
        <fullName evidence="2">Uncharacterized protein</fullName>
    </submittedName>
</protein>
<evidence type="ECO:0000313" key="2">
    <source>
        <dbReference type="EMBL" id="KVI05295.1"/>
    </source>
</evidence>
<proteinExistence type="predicted"/>
<feature type="region of interest" description="Disordered" evidence="1">
    <location>
        <begin position="1"/>
        <end position="40"/>
    </location>
</feature>
<sequence>MEKSDDYKKSSSSSKKWGGGGGSGGGGGGGPYRGGLRGLDHTPLQPVDLAVEAKTLYSRNRSVQVRFGNDLMGLIVCVIYSIS</sequence>
<comment type="caution">
    <text evidence="2">The sequence shown here is derived from an EMBL/GenBank/DDBJ whole genome shotgun (WGS) entry which is preliminary data.</text>
</comment>
<gene>
    <name evidence="2" type="ORF">Ccrd_016386</name>
</gene>
<dbReference type="EMBL" id="LEKV01001880">
    <property type="protein sequence ID" value="KVI05295.1"/>
    <property type="molecule type" value="Genomic_DNA"/>
</dbReference>
<feature type="compositionally biased region" description="Gly residues" evidence="1">
    <location>
        <begin position="17"/>
        <end position="37"/>
    </location>
</feature>
<dbReference type="Proteomes" id="UP000243975">
    <property type="component" value="Unassembled WGS sequence"/>
</dbReference>